<evidence type="ECO:0000313" key="10">
    <source>
        <dbReference type="Proteomes" id="UP000054107"/>
    </source>
</evidence>
<evidence type="ECO:0000256" key="5">
    <source>
        <dbReference type="ARBA" id="ARBA00023098"/>
    </source>
</evidence>
<dbReference type="Pfam" id="PF00106">
    <property type="entry name" value="adh_short"/>
    <property type="match status" value="1"/>
</dbReference>
<dbReference type="GO" id="GO:0005741">
    <property type="term" value="C:mitochondrial outer membrane"/>
    <property type="evidence" value="ECO:0007669"/>
    <property type="project" value="TreeGrafter"/>
</dbReference>
<dbReference type="PRINTS" id="PR00081">
    <property type="entry name" value="GDHRDH"/>
</dbReference>
<dbReference type="OrthoDB" id="9989144at2759"/>
<evidence type="ECO:0000256" key="3">
    <source>
        <dbReference type="ARBA" id="ARBA00022955"/>
    </source>
</evidence>
<reference evidence="9 10" key="1">
    <citation type="submission" date="2014-09" db="EMBL/GenBank/DDBJ databases">
        <authorList>
            <person name="Ellenberger Sabrina"/>
        </authorList>
    </citation>
    <scope>NUCLEOTIDE SEQUENCE [LARGE SCALE GENOMIC DNA]</scope>
    <source>
        <strain evidence="9 10">CBS 412.66</strain>
    </source>
</reference>
<keyword evidence="4" id="KW-0560">Oxidoreductase</keyword>
<keyword evidence="2" id="KW-0521">NADP</keyword>
<dbReference type="AlphaFoldDB" id="A0A0B7NXF6"/>
<comment type="similarity">
    <text evidence="7">Belongs to the short-chain dehydrogenases/reductases (SDR) family. ERG27 subfamily.</text>
</comment>
<proteinExistence type="inferred from homology"/>
<accession>A0A0B7NXF6</accession>
<dbReference type="InterPro" id="IPR051593">
    <property type="entry name" value="Ergosterol_Biosynth_ERG27"/>
</dbReference>
<evidence type="ECO:0000256" key="7">
    <source>
        <dbReference type="ARBA" id="ARBA00023593"/>
    </source>
</evidence>
<keyword evidence="5" id="KW-0443">Lipid metabolism</keyword>
<dbReference type="GO" id="GO:0000253">
    <property type="term" value="F:3-beta-hydroxysteroid 3-dehydrogenase (NADP+) activity"/>
    <property type="evidence" value="ECO:0007669"/>
    <property type="project" value="UniProtKB-EC"/>
</dbReference>
<evidence type="ECO:0000256" key="1">
    <source>
        <dbReference type="ARBA" id="ARBA00022516"/>
    </source>
</evidence>
<dbReference type="EMBL" id="LN734117">
    <property type="protein sequence ID" value="CEP19854.1"/>
    <property type="molecule type" value="Genomic_DNA"/>
</dbReference>
<keyword evidence="1" id="KW-0444">Lipid biosynthesis</keyword>
<dbReference type="Gene3D" id="3.40.50.720">
    <property type="entry name" value="NAD(P)-binding Rossmann-like Domain"/>
    <property type="match status" value="1"/>
</dbReference>
<evidence type="ECO:0000256" key="8">
    <source>
        <dbReference type="ARBA" id="ARBA00023621"/>
    </source>
</evidence>
<dbReference type="GO" id="GO:0005811">
    <property type="term" value="C:lipid droplet"/>
    <property type="evidence" value="ECO:0007669"/>
    <property type="project" value="TreeGrafter"/>
</dbReference>
<name>A0A0B7NXF6_9FUNG</name>
<dbReference type="STRING" id="35722.A0A0B7NXF6"/>
<dbReference type="SUPFAM" id="SSF51735">
    <property type="entry name" value="NAD(P)-binding Rossmann-fold domains"/>
    <property type="match status" value="1"/>
</dbReference>
<dbReference type="InterPro" id="IPR036291">
    <property type="entry name" value="NAD(P)-bd_dom_sf"/>
</dbReference>
<sequence>MGSEKYDKLAIVTGANGGVGFGICQRLLESEGKDLTLVMACRNPARANKAREALLNQFPFANIDIELVDVGCTKSVLSFSTAIKRRYSHVNYLFCNAGILSSSGINWKTLFYLVFTDPVGLMERADVTVQPVGEINAEGMGKVFAANAFGHYVMIRELENLLSKSGDGRVIWTSSITACSSSFSIDDWQGIKSQEPYESSKWACDMIAIASSERFQRENNPITSFTTSPGVVASDIGGLPAWICTARIFIHYFMRLCGVSSQNVTAYNGAIAEVYAALEPLSRLSFLNRYNSLSNRWGKAFVGAKSIVDYDRVTAEKLIEKCELAYQAFKKKNADSTFTTAPTN</sequence>
<dbReference type="EC" id="1.1.1.270" evidence="8"/>
<evidence type="ECO:0000256" key="6">
    <source>
        <dbReference type="ARBA" id="ARBA00023589"/>
    </source>
</evidence>
<comment type="pathway">
    <text evidence="6">Steroid biosynthesis; zymosterol biosynthesis; zymosterol from lanosterol: step 5/6.</text>
</comment>
<dbReference type="PANTHER" id="PTHR43647">
    <property type="entry name" value="DEHYDROGENASE"/>
    <property type="match status" value="1"/>
</dbReference>
<keyword evidence="10" id="KW-1185">Reference proteome</keyword>
<gene>
    <name evidence="9" type="primary">PARPA_14172.1 scaffold 48340</name>
</gene>
<evidence type="ECO:0000256" key="2">
    <source>
        <dbReference type="ARBA" id="ARBA00022857"/>
    </source>
</evidence>
<organism evidence="9 10">
    <name type="scientific">Parasitella parasitica</name>
    <dbReference type="NCBI Taxonomy" id="35722"/>
    <lineage>
        <taxon>Eukaryota</taxon>
        <taxon>Fungi</taxon>
        <taxon>Fungi incertae sedis</taxon>
        <taxon>Mucoromycota</taxon>
        <taxon>Mucoromycotina</taxon>
        <taxon>Mucoromycetes</taxon>
        <taxon>Mucorales</taxon>
        <taxon>Mucorineae</taxon>
        <taxon>Mucoraceae</taxon>
        <taxon>Parasitella</taxon>
    </lineage>
</organism>
<dbReference type="PANTHER" id="PTHR43647:SF1">
    <property type="entry name" value="3-KETO-STEROID REDUCTASE ERG27"/>
    <property type="match status" value="1"/>
</dbReference>
<keyword evidence="3" id="KW-0752">Steroid biosynthesis</keyword>
<dbReference type="GO" id="GO:0006694">
    <property type="term" value="P:steroid biosynthetic process"/>
    <property type="evidence" value="ECO:0007669"/>
    <property type="project" value="UniProtKB-KW"/>
</dbReference>
<protein>
    <recommendedName>
        <fullName evidence="8">3beta-hydroxysteroid 3-dehydrogenase</fullName>
        <ecNumber evidence="8">1.1.1.270</ecNumber>
    </recommendedName>
</protein>
<dbReference type="Proteomes" id="UP000054107">
    <property type="component" value="Unassembled WGS sequence"/>
</dbReference>
<dbReference type="GO" id="GO:0005789">
    <property type="term" value="C:endoplasmic reticulum membrane"/>
    <property type="evidence" value="ECO:0007669"/>
    <property type="project" value="TreeGrafter"/>
</dbReference>
<evidence type="ECO:0000313" key="9">
    <source>
        <dbReference type="EMBL" id="CEP19854.1"/>
    </source>
</evidence>
<evidence type="ECO:0000256" key="4">
    <source>
        <dbReference type="ARBA" id="ARBA00023002"/>
    </source>
</evidence>
<dbReference type="InterPro" id="IPR002347">
    <property type="entry name" value="SDR_fam"/>
</dbReference>